<dbReference type="RefSeq" id="WP_154356908.1">
    <property type="nucleotide sequence ID" value="NZ_WKJL01000003.1"/>
</dbReference>
<dbReference type="InterPro" id="IPR054241">
    <property type="entry name" value="DUF6968"/>
</dbReference>
<accession>A0A844D8G8</accession>
<dbReference type="Pfam" id="PF22302">
    <property type="entry name" value="DUF6968"/>
    <property type="match status" value="1"/>
</dbReference>
<evidence type="ECO:0000313" key="3">
    <source>
        <dbReference type="Proteomes" id="UP000439986"/>
    </source>
</evidence>
<protein>
    <recommendedName>
        <fullName evidence="1">DUF6968 domain-containing protein</fullName>
    </recommendedName>
</protein>
<dbReference type="Proteomes" id="UP000439986">
    <property type="component" value="Unassembled WGS sequence"/>
</dbReference>
<gene>
    <name evidence="2" type="ORF">GJ698_07090</name>
</gene>
<evidence type="ECO:0000259" key="1">
    <source>
        <dbReference type="Pfam" id="PF22302"/>
    </source>
</evidence>
<sequence length="108" mass="12062">MMKIENPTVIATHDFIWHKKDGTTAPVQVMIGAPYRKNIDWACPCAIFGFEGRYSDIVGISSLQAMSLALNLVSKRLKWLIENGEILDLSEDGKHLDLELITSLFGGR</sequence>
<organism evidence="2 3">
    <name type="scientific">Duganella aquatilis</name>
    <dbReference type="NCBI Taxonomy" id="2666082"/>
    <lineage>
        <taxon>Bacteria</taxon>
        <taxon>Pseudomonadati</taxon>
        <taxon>Pseudomonadota</taxon>
        <taxon>Betaproteobacteria</taxon>
        <taxon>Burkholderiales</taxon>
        <taxon>Oxalobacteraceae</taxon>
        <taxon>Telluria group</taxon>
        <taxon>Duganella</taxon>
    </lineage>
</organism>
<comment type="caution">
    <text evidence="2">The sequence shown here is derived from an EMBL/GenBank/DDBJ whole genome shotgun (WGS) entry which is preliminary data.</text>
</comment>
<keyword evidence="3" id="KW-1185">Reference proteome</keyword>
<dbReference type="EMBL" id="WKJL01000003">
    <property type="protein sequence ID" value="MRW83860.1"/>
    <property type="molecule type" value="Genomic_DNA"/>
</dbReference>
<proteinExistence type="predicted"/>
<evidence type="ECO:0000313" key="2">
    <source>
        <dbReference type="EMBL" id="MRW83860.1"/>
    </source>
</evidence>
<dbReference type="AlphaFoldDB" id="A0A844D8G8"/>
<reference evidence="2 3" key="1">
    <citation type="submission" date="2019-11" db="EMBL/GenBank/DDBJ databases">
        <title>Novel species isolated from a subtropical stream in China.</title>
        <authorList>
            <person name="Lu H."/>
        </authorList>
    </citation>
    <scope>NUCLEOTIDE SEQUENCE [LARGE SCALE GENOMIC DNA]</scope>
    <source>
        <strain evidence="2 3">FT26W</strain>
    </source>
</reference>
<name>A0A844D8G8_9BURK</name>
<feature type="domain" description="DUF6968" evidence="1">
    <location>
        <begin position="20"/>
        <end position="79"/>
    </location>
</feature>